<dbReference type="Pfam" id="PF05699">
    <property type="entry name" value="Dimer_Tnp_hAT"/>
    <property type="match status" value="1"/>
</dbReference>
<dbReference type="InterPro" id="IPR012337">
    <property type="entry name" value="RNaseH-like_sf"/>
</dbReference>
<feature type="compositionally biased region" description="Low complexity" evidence="10">
    <location>
        <begin position="74"/>
        <end position="92"/>
    </location>
</feature>
<keyword evidence="3" id="KW-0479">Metal-binding</keyword>
<dbReference type="GO" id="GO:0005634">
    <property type="term" value="C:nucleus"/>
    <property type="evidence" value="ECO:0007669"/>
    <property type="project" value="UniProtKB-SubCell"/>
</dbReference>
<dbReference type="GO" id="GO:0008270">
    <property type="term" value="F:zinc ion binding"/>
    <property type="evidence" value="ECO:0007669"/>
    <property type="project" value="UniProtKB-KW"/>
</dbReference>
<dbReference type="SMART" id="SM00614">
    <property type="entry name" value="ZnF_BED"/>
    <property type="match status" value="1"/>
</dbReference>
<evidence type="ECO:0000259" key="12">
    <source>
        <dbReference type="Pfam" id="PF05699"/>
    </source>
</evidence>
<dbReference type="OrthoDB" id="912695at2759"/>
<evidence type="ECO:0000259" key="13">
    <source>
        <dbReference type="Pfam" id="PF14372"/>
    </source>
</evidence>
<dbReference type="AlphaFoldDB" id="A0A9N7NM60"/>
<dbReference type="InterPro" id="IPR052035">
    <property type="entry name" value="ZnF_BED_domain_contain"/>
</dbReference>
<evidence type="ECO:0000256" key="1">
    <source>
        <dbReference type="ARBA" id="ARBA00004123"/>
    </source>
</evidence>
<dbReference type="InterPro" id="IPR003656">
    <property type="entry name" value="Znf_BED"/>
</dbReference>
<evidence type="ECO:0000256" key="4">
    <source>
        <dbReference type="ARBA" id="ARBA00022771"/>
    </source>
</evidence>
<feature type="domain" description="BED-type" evidence="11">
    <location>
        <begin position="126"/>
        <end position="165"/>
    </location>
</feature>
<keyword evidence="7" id="KW-0238">DNA-binding</keyword>
<comment type="subcellular location">
    <subcellularLocation>
        <location evidence="1">Nucleus</location>
    </subcellularLocation>
</comment>
<dbReference type="Pfam" id="PF14372">
    <property type="entry name" value="hAT-like_RNase-H"/>
    <property type="match status" value="1"/>
</dbReference>
<keyword evidence="4" id="KW-0863">Zinc-finger</keyword>
<dbReference type="InterPro" id="IPR008906">
    <property type="entry name" value="HATC_C_dom"/>
</dbReference>
<dbReference type="GO" id="GO:0003677">
    <property type="term" value="F:DNA binding"/>
    <property type="evidence" value="ECO:0007669"/>
    <property type="project" value="UniProtKB-KW"/>
</dbReference>
<evidence type="ECO:0000259" key="11">
    <source>
        <dbReference type="Pfam" id="PF02892"/>
    </source>
</evidence>
<evidence type="ECO:0000313" key="14">
    <source>
        <dbReference type="EMBL" id="CAA0833498.1"/>
    </source>
</evidence>
<dbReference type="InterPro" id="IPR025525">
    <property type="entry name" value="hAT-like_transposase_RNase-H"/>
</dbReference>
<name>A0A9N7NM60_STRHE</name>
<keyword evidence="8" id="KW-0804">Transcription</keyword>
<dbReference type="SUPFAM" id="SSF53098">
    <property type="entry name" value="Ribonuclease H-like"/>
    <property type="match status" value="1"/>
</dbReference>
<dbReference type="PANTHER" id="PTHR46481">
    <property type="entry name" value="ZINC FINGER BED DOMAIN-CONTAINING PROTEIN 4"/>
    <property type="match status" value="1"/>
</dbReference>
<dbReference type="EMBL" id="CACSLK010027840">
    <property type="protein sequence ID" value="CAA0833498.1"/>
    <property type="molecule type" value="Genomic_DNA"/>
</dbReference>
<dbReference type="PANTHER" id="PTHR46481:SF11">
    <property type="entry name" value="ZINC FINGER BED DOMAIN-CONTAINING PROTEIN RICESLEEPER 2-LIKE"/>
    <property type="match status" value="1"/>
</dbReference>
<reference evidence="14" key="1">
    <citation type="submission" date="2019-12" db="EMBL/GenBank/DDBJ databases">
        <authorList>
            <person name="Scholes J."/>
        </authorList>
    </citation>
    <scope>NUCLEOTIDE SEQUENCE</scope>
</reference>
<evidence type="ECO:0000256" key="6">
    <source>
        <dbReference type="ARBA" id="ARBA00023015"/>
    </source>
</evidence>
<gene>
    <name evidence="14" type="ORF">SHERM_28757</name>
</gene>
<feature type="domain" description="HAT C-terminal dimerisation" evidence="12">
    <location>
        <begin position="477"/>
        <end position="561"/>
    </location>
</feature>
<evidence type="ECO:0000256" key="7">
    <source>
        <dbReference type="ARBA" id="ARBA00023125"/>
    </source>
</evidence>
<evidence type="ECO:0000256" key="8">
    <source>
        <dbReference type="ARBA" id="ARBA00023163"/>
    </source>
</evidence>
<keyword evidence="9" id="KW-0539">Nucleus</keyword>
<comment type="subunit">
    <text evidence="2">Homodimer.</text>
</comment>
<organism evidence="14 15">
    <name type="scientific">Striga hermonthica</name>
    <name type="common">Purple witchweed</name>
    <name type="synonym">Buchnera hermonthica</name>
    <dbReference type="NCBI Taxonomy" id="68872"/>
    <lineage>
        <taxon>Eukaryota</taxon>
        <taxon>Viridiplantae</taxon>
        <taxon>Streptophyta</taxon>
        <taxon>Embryophyta</taxon>
        <taxon>Tracheophyta</taxon>
        <taxon>Spermatophyta</taxon>
        <taxon>Magnoliopsida</taxon>
        <taxon>eudicotyledons</taxon>
        <taxon>Gunneridae</taxon>
        <taxon>Pentapetalae</taxon>
        <taxon>asterids</taxon>
        <taxon>lamiids</taxon>
        <taxon>Lamiales</taxon>
        <taxon>Orobanchaceae</taxon>
        <taxon>Buchnereae</taxon>
        <taxon>Striga</taxon>
    </lineage>
</organism>
<dbReference type="GO" id="GO:0046983">
    <property type="term" value="F:protein dimerization activity"/>
    <property type="evidence" value="ECO:0007669"/>
    <property type="project" value="InterPro"/>
</dbReference>
<proteinExistence type="predicted"/>
<evidence type="ECO:0000256" key="9">
    <source>
        <dbReference type="ARBA" id="ARBA00023242"/>
    </source>
</evidence>
<dbReference type="Proteomes" id="UP001153555">
    <property type="component" value="Unassembled WGS sequence"/>
</dbReference>
<comment type="caution">
    <text evidence="14">The sequence shown here is derived from an EMBL/GenBank/DDBJ whole genome shotgun (WGS) entry which is preliminary data.</text>
</comment>
<keyword evidence="5" id="KW-0862">Zinc</keyword>
<dbReference type="Pfam" id="PF02892">
    <property type="entry name" value="zf-BED"/>
    <property type="match status" value="1"/>
</dbReference>
<evidence type="ECO:0000313" key="15">
    <source>
        <dbReference type="Proteomes" id="UP001153555"/>
    </source>
</evidence>
<feature type="region of interest" description="Disordered" evidence="10">
    <location>
        <begin position="1"/>
        <end position="110"/>
    </location>
</feature>
<keyword evidence="6" id="KW-0805">Transcription regulation</keyword>
<evidence type="ECO:0000256" key="3">
    <source>
        <dbReference type="ARBA" id="ARBA00022723"/>
    </source>
</evidence>
<accession>A0A9N7NM60</accession>
<feature type="compositionally biased region" description="Low complexity" evidence="10">
    <location>
        <begin position="52"/>
        <end position="67"/>
    </location>
</feature>
<evidence type="ECO:0000256" key="10">
    <source>
        <dbReference type="SAM" id="MobiDB-lite"/>
    </source>
</evidence>
<keyword evidence="15" id="KW-1185">Reference proteome</keyword>
<evidence type="ECO:0000256" key="5">
    <source>
        <dbReference type="ARBA" id="ARBA00022833"/>
    </source>
</evidence>
<protein>
    <submittedName>
        <fullName evidence="14">Zinc finger BED domain-containing protein DAYSLEEPER</fullName>
    </submittedName>
</protein>
<feature type="compositionally biased region" description="Low complexity" evidence="10">
    <location>
        <begin position="1"/>
        <end position="20"/>
    </location>
</feature>
<sequence length="593" mass="66215">MSRVAQRAAAAAVAMRSSAAGSNAKARRQVLKPPPAKASTGNKRSRFAVAGAPSTPEASEATEATTAGLQLMKSLGFTSSPGSGSSNQSQAQHESVNDSEPIQIEDDDVIEEDTDFGTKRKLTFAIWKEFKKLKVLGEVKAQCNHCHKKLSGKSSSGKKQLHDHLAICTLRKIKLAGKNKTLAQSALRFSSKEGGKVSVENYTFDPEVARKELAAMITLHEYPLSIVDHVGFRRFVSALQPLFKMMTRNTIRKDIMDAYLEERKKAQEYMAATKSKVAITTDMWTSDNQKRGYMAVTTHFIDDSWMLRNIIMRFIYVPAPHTAEIICDELYDALVEWNLDEKVSTIKLDNCTTNDKWSVCGNPIIEQMSANMIEKFDKYWTEIQGIMGITTILDPRFKTDYLLGFIESISGEDSEVCAEQVREIIDSLCDLMKGYELEEDGDNTESSAPPLASSDVLSSISACVATRRPTMAKLKSELDRYLEDELVSIATKNFQILDWWKVIGGTRYPTLRKIARDLFVVPVSTVASESAFSTSGRVLSDHRSRLTLDILEALMCSQNWLRNKYQDDNEDNDASFWSCVQEIQDGMEGLALF</sequence>
<evidence type="ECO:0000256" key="2">
    <source>
        <dbReference type="ARBA" id="ARBA00011738"/>
    </source>
</evidence>
<feature type="domain" description="hAT-like transposase RNase-H fold" evidence="13">
    <location>
        <begin position="355"/>
        <end position="429"/>
    </location>
</feature>